<dbReference type="PROSITE" id="PS50109">
    <property type="entry name" value="HIS_KIN"/>
    <property type="match status" value="1"/>
</dbReference>
<dbReference type="NCBIfam" id="TIGR00229">
    <property type="entry name" value="sensory_box"/>
    <property type="match status" value="1"/>
</dbReference>
<dbReference type="InterPro" id="IPR029016">
    <property type="entry name" value="GAF-like_dom_sf"/>
</dbReference>
<dbReference type="Gene3D" id="1.10.287.130">
    <property type="match status" value="1"/>
</dbReference>
<gene>
    <name evidence="9" type="ORF">ACFOZ9_07595</name>
</gene>
<dbReference type="InterPro" id="IPR052162">
    <property type="entry name" value="Sensor_kinase/Photoreceptor"/>
</dbReference>
<dbReference type="PANTHER" id="PTHR43304">
    <property type="entry name" value="PHYTOCHROME-LIKE PROTEIN CPH1"/>
    <property type="match status" value="1"/>
</dbReference>
<dbReference type="Gene3D" id="3.30.450.20">
    <property type="entry name" value="PAS domain"/>
    <property type="match status" value="1"/>
</dbReference>
<dbReference type="Pfam" id="PF13185">
    <property type="entry name" value="GAF_2"/>
    <property type="match status" value="1"/>
</dbReference>
<dbReference type="SMART" id="SM00388">
    <property type="entry name" value="HisKA"/>
    <property type="match status" value="1"/>
</dbReference>
<dbReference type="RefSeq" id="WP_380038094.1">
    <property type="nucleotide sequence ID" value="NZ_JBHSEH010000005.1"/>
</dbReference>
<reference evidence="10" key="1">
    <citation type="journal article" date="2019" name="Int. J. Syst. Evol. Microbiol.">
        <title>The Global Catalogue of Microorganisms (GCM) 10K type strain sequencing project: providing services to taxonomists for standard genome sequencing and annotation.</title>
        <authorList>
            <consortium name="The Broad Institute Genomics Platform"/>
            <consortium name="The Broad Institute Genome Sequencing Center for Infectious Disease"/>
            <person name="Wu L."/>
            <person name="Ma J."/>
        </authorList>
    </citation>
    <scope>NUCLEOTIDE SEQUENCE [LARGE SCALE GENOMIC DNA]</scope>
    <source>
        <strain evidence="10">CCUG 56029</strain>
    </source>
</reference>
<feature type="domain" description="PAS" evidence="8">
    <location>
        <begin position="193"/>
        <end position="265"/>
    </location>
</feature>
<evidence type="ECO:0000259" key="8">
    <source>
        <dbReference type="PROSITE" id="PS50112"/>
    </source>
</evidence>
<keyword evidence="4" id="KW-0808">Transferase</keyword>
<evidence type="ECO:0000313" key="10">
    <source>
        <dbReference type="Proteomes" id="UP001595998"/>
    </source>
</evidence>
<sequence length="1085" mass="118985">MSSPPPAGPALGERLQGVTEALAAAQTQPDVYEVVMGTALEAVGAVAGAVLLVSVDGARLELAAAQGEASGQTLWQDGPLNREVPGGDALLRQKALFFEHEGALVRAYPHLEKRTGGVAAVATAVLPMLLDGQPLGTLILDFREPHQFLAEEVRFLRTLASQCALALGRVRLLVSLQEELTQRRQTEQDLRRSETRFRRVVEDSPVAIVAGDLSGDLILANDACLNLLAYTRADFEAGQIDWTALTPSEFQAADELAFDQALARGRSDPYRKEMRTRTGERLPLEVVLTRYEGREPLVVGYLQDLRSRHAAEDLLRAHSAQLEAQVAARTRESEAARVRAEVLAALGDALQRATTPEEVAEQALHTLGPALRALSMLMVRLDGLGIRLPTLWGQTPEVITAYMTRPGLQLNEAPILDRVARAGQGLYLDNYQTQPGPLDFFPALAAGVEPIHLPGGTLAGFLVVWRLPEQGPWVEAECDLLRRAAGTLGLALERAEQARQLQARQEEEARRSQALAAFAELSRDLTLETDPYVLIHRTQQVVLGLLPPGFSSYFEPEGEAWQLRTQVGRADMPDVQAALEAGLPFRTPHLLQPWLSGEPHFEDGVDLSSEPGGERRTGTGATVTLPVHVGGQVRGVLAFALADIRHWSGEDRAVLETVGRQLTLALERAEQTGRLAEQNAELDARTRALEGFAHLTRDLGLDDDPYALIRRAQQVVLSLLPHGYAVYFEPEGARWVLRAQTGELRSEALQAVADAGLPYDKAHNLLTPYTTGEPYYQDQYAHDTDNLVHELVAHLGASATLPVLVGGQPLGVFAVVLFDKMRPWSGAERAVLETVVRSLGLALERARGVAELARRTQELARSNAELEQFAYIASHDLQAPIRAVTSFAGIIERRYSPALDDRGRLYLRQIMESGEHMKRLVDDLLTYSRVHTERRALQPTDAAVVFDAVAQRLEAAHESTGARITRGALPTVMSDAQQLDQLLQNLISNGLKYRREGVAPQVHVSATRLGRYWRFAVRDNGIGIEPEYRERIFVIFQRLHGREQYEGTGIGLAVCKKIVDLHGGELWVESTPGEGSTFFLTLPAA</sequence>
<dbReference type="SUPFAM" id="SSF55785">
    <property type="entry name" value="PYP-like sensor domain (PAS domain)"/>
    <property type="match status" value="1"/>
</dbReference>
<dbReference type="Pfam" id="PF13426">
    <property type="entry name" value="PAS_9"/>
    <property type="match status" value="1"/>
</dbReference>
<dbReference type="InterPro" id="IPR036097">
    <property type="entry name" value="HisK_dim/P_sf"/>
</dbReference>
<dbReference type="SMART" id="SM00065">
    <property type="entry name" value="GAF"/>
    <property type="match status" value="4"/>
</dbReference>
<evidence type="ECO:0000256" key="4">
    <source>
        <dbReference type="ARBA" id="ARBA00022679"/>
    </source>
</evidence>
<dbReference type="InterPro" id="IPR000014">
    <property type="entry name" value="PAS"/>
</dbReference>
<dbReference type="PROSITE" id="PS50112">
    <property type="entry name" value="PAS"/>
    <property type="match status" value="1"/>
</dbReference>
<dbReference type="SMART" id="SM00091">
    <property type="entry name" value="PAS"/>
    <property type="match status" value="1"/>
</dbReference>
<dbReference type="EMBL" id="JBHSEH010000005">
    <property type="protein sequence ID" value="MFC4426076.1"/>
    <property type="molecule type" value="Genomic_DNA"/>
</dbReference>
<dbReference type="InterPro" id="IPR003018">
    <property type="entry name" value="GAF"/>
</dbReference>
<feature type="region of interest" description="Disordered" evidence="6">
    <location>
        <begin position="601"/>
        <end position="621"/>
    </location>
</feature>
<dbReference type="EC" id="2.7.13.3" evidence="2"/>
<proteinExistence type="predicted"/>
<comment type="catalytic activity">
    <reaction evidence="1">
        <text>ATP + protein L-histidine = ADP + protein N-phospho-L-histidine.</text>
        <dbReference type="EC" id="2.7.13.3"/>
    </reaction>
</comment>
<keyword evidence="5" id="KW-0418">Kinase</keyword>
<comment type="caution">
    <text evidence="9">The sequence shown here is derived from an EMBL/GenBank/DDBJ whole genome shotgun (WGS) entry which is preliminary data.</text>
</comment>
<dbReference type="InterPro" id="IPR003594">
    <property type="entry name" value="HATPase_dom"/>
</dbReference>
<dbReference type="PANTHER" id="PTHR43304:SF1">
    <property type="entry name" value="PAC DOMAIN-CONTAINING PROTEIN"/>
    <property type="match status" value="1"/>
</dbReference>
<evidence type="ECO:0000256" key="1">
    <source>
        <dbReference type="ARBA" id="ARBA00000085"/>
    </source>
</evidence>
<dbReference type="SMART" id="SM00387">
    <property type="entry name" value="HATPase_c"/>
    <property type="match status" value="1"/>
</dbReference>
<evidence type="ECO:0000256" key="2">
    <source>
        <dbReference type="ARBA" id="ARBA00012438"/>
    </source>
</evidence>
<feature type="domain" description="Histidine kinase" evidence="7">
    <location>
        <begin position="872"/>
        <end position="1085"/>
    </location>
</feature>
<dbReference type="SUPFAM" id="SSF47384">
    <property type="entry name" value="Homodimeric domain of signal transducing histidine kinase"/>
    <property type="match status" value="1"/>
</dbReference>
<dbReference type="CDD" id="cd00082">
    <property type="entry name" value="HisKA"/>
    <property type="match status" value="1"/>
</dbReference>
<evidence type="ECO:0000313" key="9">
    <source>
        <dbReference type="EMBL" id="MFC4426076.1"/>
    </source>
</evidence>
<protein>
    <recommendedName>
        <fullName evidence="2">histidine kinase</fullName>
        <ecNumber evidence="2">2.7.13.3</ecNumber>
    </recommendedName>
</protein>
<dbReference type="SUPFAM" id="SSF55874">
    <property type="entry name" value="ATPase domain of HSP90 chaperone/DNA topoisomerase II/histidine kinase"/>
    <property type="match status" value="1"/>
</dbReference>
<dbReference type="Gene3D" id="3.30.565.10">
    <property type="entry name" value="Histidine kinase-like ATPase, C-terminal domain"/>
    <property type="match status" value="1"/>
</dbReference>
<dbReference type="InterPro" id="IPR036890">
    <property type="entry name" value="HATPase_C_sf"/>
</dbReference>
<name>A0ABV8XKG7_9DEIO</name>
<accession>A0ABV8XKG7</accession>
<dbReference type="InterPro" id="IPR035965">
    <property type="entry name" value="PAS-like_dom_sf"/>
</dbReference>
<dbReference type="InterPro" id="IPR003661">
    <property type="entry name" value="HisK_dim/P_dom"/>
</dbReference>
<evidence type="ECO:0000256" key="3">
    <source>
        <dbReference type="ARBA" id="ARBA00022553"/>
    </source>
</evidence>
<dbReference type="CDD" id="cd00130">
    <property type="entry name" value="PAS"/>
    <property type="match status" value="1"/>
</dbReference>
<dbReference type="PRINTS" id="PR00344">
    <property type="entry name" value="BCTRLSENSOR"/>
</dbReference>
<dbReference type="Gene3D" id="3.30.450.40">
    <property type="match status" value="4"/>
</dbReference>
<organism evidence="9 10">
    <name type="scientific">Deinococcus navajonensis</name>
    <dbReference type="NCBI Taxonomy" id="309884"/>
    <lineage>
        <taxon>Bacteria</taxon>
        <taxon>Thermotogati</taxon>
        <taxon>Deinococcota</taxon>
        <taxon>Deinococci</taxon>
        <taxon>Deinococcales</taxon>
        <taxon>Deinococcaceae</taxon>
        <taxon>Deinococcus</taxon>
    </lineage>
</organism>
<dbReference type="InterPro" id="IPR005467">
    <property type="entry name" value="His_kinase_dom"/>
</dbReference>
<keyword evidence="3" id="KW-0597">Phosphoprotein</keyword>
<dbReference type="Pfam" id="PF00512">
    <property type="entry name" value="HisKA"/>
    <property type="match status" value="1"/>
</dbReference>
<evidence type="ECO:0000256" key="6">
    <source>
        <dbReference type="SAM" id="MobiDB-lite"/>
    </source>
</evidence>
<dbReference type="Proteomes" id="UP001595998">
    <property type="component" value="Unassembled WGS sequence"/>
</dbReference>
<dbReference type="Pfam" id="PF02518">
    <property type="entry name" value="HATPase_c"/>
    <property type="match status" value="1"/>
</dbReference>
<evidence type="ECO:0000259" key="7">
    <source>
        <dbReference type="PROSITE" id="PS50109"/>
    </source>
</evidence>
<evidence type="ECO:0000256" key="5">
    <source>
        <dbReference type="ARBA" id="ARBA00022777"/>
    </source>
</evidence>
<dbReference type="InterPro" id="IPR004358">
    <property type="entry name" value="Sig_transdc_His_kin-like_C"/>
</dbReference>
<dbReference type="SUPFAM" id="SSF55781">
    <property type="entry name" value="GAF domain-like"/>
    <property type="match status" value="4"/>
</dbReference>
<keyword evidence="10" id="KW-1185">Reference proteome</keyword>
<dbReference type="Pfam" id="PF01590">
    <property type="entry name" value="GAF"/>
    <property type="match status" value="2"/>
</dbReference>